<evidence type="ECO:0000256" key="1">
    <source>
        <dbReference type="SAM" id="MobiDB-lite"/>
    </source>
</evidence>
<proteinExistence type="predicted"/>
<feature type="region of interest" description="Disordered" evidence="1">
    <location>
        <begin position="331"/>
        <end position="351"/>
    </location>
</feature>
<dbReference type="SUPFAM" id="SSF89796">
    <property type="entry name" value="CoA-transferase family III (CaiB/BaiF)"/>
    <property type="match status" value="1"/>
</dbReference>
<reference evidence="2 3" key="1">
    <citation type="submission" date="2023-08" db="EMBL/GenBank/DDBJ databases">
        <title>Implementing the SeqCode for naming new Mesorhizobium species isolated from Vachellia karroo root nodules.</title>
        <authorList>
            <person name="Van Lill M."/>
        </authorList>
    </citation>
    <scope>NUCLEOTIDE SEQUENCE [LARGE SCALE GENOMIC DNA]</scope>
    <source>
        <strain evidence="2 3">VK24D</strain>
    </source>
</reference>
<name>A0ABU4Y9L5_9HYPH</name>
<dbReference type="InterPro" id="IPR023606">
    <property type="entry name" value="CoA-Trfase_III_dom_1_sf"/>
</dbReference>
<dbReference type="RefSeq" id="WP_320291113.1">
    <property type="nucleotide sequence ID" value="NZ_JAVIIW010000064.1"/>
</dbReference>
<organism evidence="2 3">
    <name type="scientific">Mesorhizobium album</name>
    <dbReference type="NCBI Taxonomy" id="3072314"/>
    <lineage>
        <taxon>Bacteria</taxon>
        <taxon>Pseudomonadati</taxon>
        <taxon>Pseudomonadota</taxon>
        <taxon>Alphaproteobacteria</taxon>
        <taxon>Hyphomicrobiales</taxon>
        <taxon>Phyllobacteriaceae</taxon>
        <taxon>Mesorhizobium</taxon>
    </lineage>
</organism>
<dbReference type="InterPro" id="IPR003673">
    <property type="entry name" value="CoA-Trfase_fam_III"/>
</dbReference>
<dbReference type="InterPro" id="IPR050509">
    <property type="entry name" value="CoA-transferase_III"/>
</dbReference>
<protein>
    <submittedName>
        <fullName evidence="2">CaiB/BaiF CoA-transferase family protein</fullName>
    </submittedName>
</protein>
<gene>
    <name evidence="2" type="ORF">RFN28_31790</name>
</gene>
<evidence type="ECO:0000313" key="2">
    <source>
        <dbReference type="EMBL" id="MDX8483008.1"/>
    </source>
</evidence>
<comment type="caution">
    <text evidence="2">The sequence shown here is derived from an EMBL/GenBank/DDBJ whole genome shotgun (WGS) entry which is preliminary data.</text>
</comment>
<sequence>MTAPPTGAGATAGKTGPLAGLRVIEMAGLGPVPLAALMLSEMGAEVLRVERADSKEPLLSLPAAYDLDRQGRSILKLDLKRPDGAELLLRLAEKTDILIEGFRPGVMERLGLGPDVVLERNPALIYGRLTGFGQDGPLSRLAGHDITYLAYAGLLHAIGRQGAPPVPPLNLVADQSGGAMMLIAGVLAALFQRSRTGKGQVIDAAMVEGASMLAAPIHAFLAAGLWIDSRGQNLLDSGTPFYDTYETADGRHVAIGCLEPNFFAEFAELLPLDQRFVRSQYDRTLWPEMRAAIADGIRKKTRDEWADVFGSTDACVAPVLSLTEARDHPHNRARQSFVRSGRLERPAPSPRFSQASQTLAAVPTAADCQPASVLARFGVDESEIEALARSGLFGQ</sequence>
<dbReference type="PANTHER" id="PTHR48228">
    <property type="entry name" value="SUCCINYL-COA--D-CITRAMALATE COA-TRANSFERASE"/>
    <property type="match status" value="1"/>
</dbReference>
<dbReference type="Proteomes" id="UP001287059">
    <property type="component" value="Unassembled WGS sequence"/>
</dbReference>
<dbReference type="Gene3D" id="3.30.1540.10">
    <property type="entry name" value="formyl-coa transferase, domain 3"/>
    <property type="match status" value="1"/>
</dbReference>
<dbReference type="InterPro" id="IPR044855">
    <property type="entry name" value="CoA-Trfase_III_dom3_sf"/>
</dbReference>
<accession>A0ABU4Y9L5</accession>
<evidence type="ECO:0000313" key="3">
    <source>
        <dbReference type="Proteomes" id="UP001287059"/>
    </source>
</evidence>
<dbReference type="PANTHER" id="PTHR48228:SF5">
    <property type="entry name" value="ALPHA-METHYLACYL-COA RACEMASE"/>
    <property type="match status" value="1"/>
</dbReference>
<dbReference type="Gene3D" id="3.40.50.10540">
    <property type="entry name" value="Crotonobetainyl-coa:carnitine coa-transferase, domain 1"/>
    <property type="match status" value="1"/>
</dbReference>
<keyword evidence="3" id="KW-1185">Reference proteome</keyword>
<dbReference type="Pfam" id="PF02515">
    <property type="entry name" value="CoA_transf_3"/>
    <property type="match status" value="1"/>
</dbReference>
<dbReference type="EMBL" id="JAVIIW010000064">
    <property type="protein sequence ID" value="MDX8483008.1"/>
    <property type="molecule type" value="Genomic_DNA"/>
</dbReference>